<dbReference type="Gene3D" id="2.20.28.160">
    <property type="match status" value="1"/>
</dbReference>
<evidence type="ECO:0000313" key="1">
    <source>
        <dbReference type="EMBL" id="MBC5640231.1"/>
    </source>
</evidence>
<gene>
    <name evidence="1" type="ORF">H8R92_07250</name>
</gene>
<comment type="caution">
    <text evidence="1">The sequence shown here is derived from an EMBL/GenBank/DDBJ whole genome shotgun (WGS) entry which is preliminary data.</text>
</comment>
<evidence type="ECO:0000313" key="2">
    <source>
        <dbReference type="Proteomes" id="UP000662088"/>
    </source>
</evidence>
<dbReference type="Proteomes" id="UP000662088">
    <property type="component" value="Unassembled WGS sequence"/>
</dbReference>
<dbReference type="EMBL" id="JACOOQ010000010">
    <property type="protein sequence ID" value="MBC5640231.1"/>
    <property type="molecule type" value="Genomic_DNA"/>
</dbReference>
<dbReference type="RefSeq" id="WP_186835099.1">
    <property type="nucleotide sequence ID" value="NZ_JACOOQ010000010.1"/>
</dbReference>
<accession>A0A8I0A968</accession>
<sequence length="101" mass="11863">MIHDKSICEKCRYNDISGYSKARHCNKCYNYGEKMLPATLTIIQHPVEVNFECPHCREDIEIEYCIFIDFIGTNNPGDWEGSILDCPRCEKEIEIDEVEWI</sequence>
<dbReference type="AlphaFoldDB" id="A0A8I0A968"/>
<protein>
    <submittedName>
        <fullName evidence="1">Uncharacterized protein</fullName>
    </submittedName>
</protein>
<organism evidence="1 2">
    <name type="scientific">Clostridium lentum</name>
    <dbReference type="NCBI Taxonomy" id="2763037"/>
    <lineage>
        <taxon>Bacteria</taxon>
        <taxon>Bacillati</taxon>
        <taxon>Bacillota</taxon>
        <taxon>Clostridia</taxon>
        <taxon>Eubacteriales</taxon>
        <taxon>Clostridiaceae</taxon>
        <taxon>Clostridium</taxon>
    </lineage>
</organism>
<name>A0A8I0A968_9CLOT</name>
<proteinExistence type="predicted"/>
<reference evidence="1" key="1">
    <citation type="submission" date="2020-08" db="EMBL/GenBank/DDBJ databases">
        <title>Genome public.</title>
        <authorList>
            <person name="Liu C."/>
            <person name="Sun Q."/>
        </authorList>
    </citation>
    <scope>NUCLEOTIDE SEQUENCE</scope>
    <source>
        <strain evidence="1">NSJ-42</strain>
    </source>
</reference>
<keyword evidence="2" id="KW-1185">Reference proteome</keyword>